<feature type="region of interest" description="Disordered" evidence="2">
    <location>
        <begin position="3707"/>
        <end position="3786"/>
    </location>
</feature>
<feature type="region of interest" description="Disordered" evidence="2">
    <location>
        <begin position="1972"/>
        <end position="1996"/>
    </location>
</feature>
<protein>
    <submittedName>
        <fullName evidence="3">Uncharacterized protein</fullName>
    </submittedName>
</protein>
<evidence type="ECO:0000256" key="1">
    <source>
        <dbReference type="SAM" id="Coils"/>
    </source>
</evidence>
<comment type="caution">
    <text evidence="3">The sequence shown here is derived from an EMBL/GenBank/DDBJ whole genome shotgun (WGS) entry which is preliminary data.</text>
</comment>
<sequence length="3875" mass="442798">MRHNAEATRHNMEARMKEREKELKLDLAQAMDAAKDAERVMLEARTRAQQEVMAARAEQNRLQGLLEKLELEKAKWQDSQKELSSKVASADDVIKKHSSALADLEKKQAAVQGEKQALSIEMEKKDQQIHATEVEMKKIRQENDAHSQANNELRAQVMDKDLELESCRAERDVALQKLLQMENQLMDLQKQKKKAEECVKQVSSDFALSTAEKEKQAAIIKEQSVQLEKLQSDVSTFTSKISSLESCLKEKEDLFKDSQKKWNEIESQLKNSLSENEKILCELGDSNSALEKKMACKENALLEMTNKCEASNKQANIKETEIMEKDKEIAHLMRELESLSKQHESLTGDYNCQVNDLKAKLDNAESIIREKIEETEKLQMSVAEEKEGIRKELSECMQAKNNLEEEIKSCNLKLEQGQCLISDLESRVQALKEELNLTNKSVSEKDLQIELSKRELTEKQHGLEELQLKYSQREEHVVEIQIKCSSAEEKVKEVSLQMNELLKTKEWLESENTKYVAEIDELKQQSEHQLQQQVTSKAECEQLKIQLNATERECENLQETIKTDAKENLLMKEEVEKLNCTCRSFEQTINNLQSQLNHISEEKTVVEKSCSNLSEQLEILKVQNKNCSDTIESLNSLKAEADTAHQLEIQTLSHKLEEALEELSRRSSESENLVISVNQLKEEAVSFNNYRSDMETKQLALKEELDSKEKAYEQLQTKDALLSEELDALKEMITEKNCSLQSLTCNLDQLAEKLKDIEAQKTYIESNLGSQLEDLNHKLSCAQEAEGCALTQVKELTSHCEDLQTKLAQAELAKSEADEVHEQESEVLRSQLDMVQMDIEDKDGKILSLASELENKKASLEKLQTECTTVSQASEDARAEVLRLTAKLESCAETSSETEQQAKDLQERVLNLESSLSESLQNCEEKEKAVNAMVAKCEEIEAALSEKDFSLNKLQEGEKILTNQIKDLQGLVDSERELVHSKNSELNALNSQHIAMSSELNEVQSLLMSLQDSMSSKTESLQCMESRIKELESENSAMRNNFIEEKKDTLQKLDAAQEEAKEKSSRLLEVKGLLDDLKQEMDEIKMQRQKQESKNHQERSALQSKYDILQMDIEDKDEVIQSYADQLENLKATLANVTKEKDEFKASVERSSETLAKLTDDLDKLNQELEEKASKIEELETISKQYQSEIDESNSKLSEVSLQHQQNVEVLKSDLDMLQKNMNDKDAIIHNLEDQTTHLQSQLEHVTKEKDNLKEVLQSDAEELEKVTAKLDELQTELERKKSEVEKLESDVSSLQVQFEESTQQASKLANLNEQECGILKSKMDLLQMDLEDKEDLIQSQVKELAEIKQQLENETKEKDVAQNALEHGKEELASMLDKMNILQKAADETLEQNDELNKNINNLQQEVGDLKRQASEDLAQNEQKTDALNAKLEMAQMDLEDKEKNIQNFQNQINNIQQELEDANKKNNETNQALFIKTNEILELQNALDLKKEEEAKAKAEFSQVSNEIKILENCLTQTKGMVAEKEQANRQLEEGLEAKHTENQRISKIMEQLEADKEILASKVQDLEGSLSSQSQSIEEKIVELVELRQNCASLSEQVDLLQQEISNLKEGKAALTQNHCSLEKELKICQEEIQHLKENDAYQRAGHAEALNQLQKDLETKTCKIIELQDSEDDLKQRLADAKERELEISHHDHEMGILKSKLDMLQMDLEDKESSVQTLTGKVTNLQNELETATQESDEATKVLESNQAEMSKLADELNSAQKECEIKSNNLKELKIMFDRVNNELEDVQTQRSEEASQFEQECGILKSKLDVLQMDLESKEDIINNCNHQISNLQDQINGLTREKVEYMDLAEISEKNLLKMTDSLNDVSKQLEEKLLKMKELEDEVNSLQNKIVGLEKENMDLSAHSEQETGALKSKLELLQMDLEDKEGTIQTLNEQVFGFQTKVESVTKQRDDTRTLLDTAEKDLAHMSEKNTSLEKEKQEKSTRVVELESQTESLKCKLSGILQEKVEQESELGEETGLLQAKLDKIQMDYDEQVLIAQALQTRLSNTEIDLIGLKQARDQALHASQNWEFELSEMSVKLEIEKEESAQQMAELTKLRDKVRDLEDALATAKDSIQESEKRLQQTQRELEEAQQIRAAEAGNLKGIQMENERLVSRVTVLHDSLSSERELVIAKTAEVEELKEKCLKFSEEKEELEKEISKGQAELESQSRSIGELSKKLQYLENERKYLQDKKDQEITNALENLSVLKTECEDKSNTVLKLQDTTRDLENKLEVLKAERSDYVTKFDKERVSLNSKIEILEAKLEEREKIILDLNSQLNSIKSLLEAGNQEKEALQDNAKVAEEKMLELQSLCDSVSQHRDKLLKEVQTVAMKSTEFESVIKNQKSELDEKQCCIDILEQKVATNTKELELVKCDLGKKNSEAKVCKERLQMMESNLSEITTSSHTPETSKPYSLDESKELSHSEEELQRKAESEAHAAHALKQDLGKQEKVFSERVRTLEQEVESLRLQHLQAADEITLKASELKSMQVQYENMNTCVVNANSKLNDLKVEKKKVSDQLEELQRQHNNAQEELREKNDNLNILREELDSATQENEALRTDKFDWLNKEESYKLDIQGLHMKLSDYEHELESTRDSFEMISDERFEAQRRMNQALRDKEAMELKQKELETELRASLAQDANNLDLEQSLKESKQKLLAAEQEIFDLKKELDSISQQSKLHDVQESGNLKQHVAEMEEESKQRIEMLERKLTSKEEEACYLRSQLDQTLQTKKSGGQDVAVLQNEITELRRSLEETKLKNIDLEEKLQSFAVETEEIKDQLVLLQTHINQLNSSLDAKKREVVTRVNQLATINEELDAVKAQLHTSQKALEEANNDISKLKKDIKDAKSTTGTLEDAIESLNFDLAEAEKERDSLLSDNSSLKNEISVLENKLKMVTEDLNIAKCSQSSRDGDLQITIQDLMKKHDEAILTICSLQSENAEWNTQVMDYKKRLEEVKEEVDRVKEALSDKLSENKALLLKIESTETELSLKAKQLETKVQELDKLEDIESTLSVEVAESKHLVEKLQRNLDLKVSEIAQLEITYNEMKQELKDTNEELEVRKRDIIEKDQELTGLKNAKLEQEMSKDRICLERDKMEEELKQLRSLKTAKLKIESDFEKLKVTLKDKEEAHMIEQDIWQEKISHLEASKEELEKAFTALRNILGLQEGDAKQCDLEERLLSMIEKEIGSKKKMSELEKDNIKTKQDLQEAVSDMTLLNKKVEELSLALTESQNSLVEKVSQLEAAVIQEAEVKDRLKALECTTASVNDLEDTLDKLRKENTCLKQELKSIQESGENTGKQKQILRKWEERCLELKNQLTMERKKLKSLEEQSKKFEEADQGRNEAASKALQSELASVTDERNSLKEECDKLHAAFKKKIDRTKELEKQLHSTSRLLVMKQNKEKTAEDTLDKLKKENICLKEELKAMQEPGKNTDKDQKALQSELASVTDERDSLREECDKLHAAFKKKIDSTKELEKQLHSTSRLLVMKQNKEKTAEDALDKLKKENICLKEKLKAIQESETTADKEQEALKSELASVTDERDSLREECDKLHAAFKKKIDTTIELEKQLHSTSKLLVMKHKKEKMAGTAAIPDPEETLDKLQEENACLKSKAVQELGKSAEKEQETVNPAYIGTQSSLSASLGCRMTRSRSAVLDSTFASPGDHSASEQQHHRSSPTLLHQPKNVKISPRVTRRMSLNKRKSAVDLTSNLEDTKKSRPAAVIPEATSLSNQQLPPQRHIAKDTLSSSGYSAPRNNLECNNYSTSALATITNSPKKKAVTSAEGSKNLKRFSPRGFSRSRMKSATPNEETNLPVAEDDPSQCATQ</sequence>
<feature type="region of interest" description="Disordered" evidence="2">
    <location>
        <begin position="3475"/>
        <end position="3496"/>
    </location>
</feature>
<dbReference type="EMBL" id="BLXT01004481">
    <property type="protein sequence ID" value="GFO13212.1"/>
    <property type="molecule type" value="Genomic_DNA"/>
</dbReference>
<proteinExistence type="predicted"/>
<feature type="compositionally biased region" description="Basic and acidic residues" evidence="2">
    <location>
        <begin position="3475"/>
        <end position="3488"/>
    </location>
</feature>
<feature type="coiled-coil region" evidence="1">
    <location>
        <begin position="846"/>
        <end position="943"/>
    </location>
</feature>
<keyword evidence="1" id="KW-0175">Coiled coil</keyword>
<dbReference type="Proteomes" id="UP000735302">
    <property type="component" value="Unassembled WGS sequence"/>
</dbReference>
<feature type="coiled-coil region" evidence="1">
    <location>
        <begin position="3184"/>
        <end position="3211"/>
    </location>
</feature>
<evidence type="ECO:0000313" key="4">
    <source>
        <dbReference type="Proteomes" id="UP000735302"/>
    </source>
</evidence>
<feature type="compositionally biased region" description="Basic residues" evidence="2">
    <location>
        <begin position="3837"/>
        <end position="3851"/>
    </location>
</feature>
<evidence type="ECO:0000256" key="2">
    <source>
        <dbReference type="SAM" id="MobiDB-lite"/>
    </source>
</evidence>
<keyword evidence="4" id="KW-1185">Reference proteome</keyword>
<gene>
    <name evidence="3" type="ORF">PoB_003971700</name>
</gene>
<feature type="coiled-coil region" evidence="1">
    <location>
        <begin position="698"/>
        <end position="767"/>
    </location>
</feature>
<feature type="region of interest" description="Disordered" evidence="2">
    <location>
        <begin position="2447"/>
        <end position="2490"/>
    </location>
</feature>
<name>A0AAV4B1W0_9GAST</name>
<feature type="coiled-coil region" evidence="1">
    <location>
        <begin position="2858"/>
        <end position="2948"/>
    </location>
</feature>
<feature type="coiled-coil region" evidence="1">
    <location>
        <begin position="2500"/>
        <end position="2611"/>
    </location>
</feature>
<organism evidence="3 4">
    <name type="scientific">Plakobranchus ocellatus</name>
    <dbReference type="NCBI Taxonomy" id="259542"/>
    <lineage>
        <taxon>Eukaryota</taxon>
        <taxon>Metazoa</taxon>
        <taxon>Spiralia</taxon>
        <taxon>Lophotrochozoa</taxon>
        <taxon>Mollusca</taxon>
        <taxon>Gastropoda</taxon>
        <taxon>Heterobranchia</taxon>
        <taxon>Euthyneura</taxon>
        <taxon>Panpulmonata</taxon>
        <taxon>Sacoglossa</taxon>
        <taxon>Placobranchoidea</taxon>
        <taxon>Plakobranchidae</taxon>
        <taxon>Plakobranchus</taxon>
    </lineage>
</organism>
<feature type="coiled-coil region" evidence="1">
    <location>
        <begin position="2268"/>
        <end position="2362"/>
    </location>
</feature>
<dbReference type="Gene3D" id="1.10.287.2610">
    <property type="match status" value="1"/>
</dbReference>
<dbReference type="PANTHER" id="PTHR43977">
    <property type="entry name" value="STRUCTURAL MAINTENANCE OF CHROMOSOMES PROTEIN 3"/>
    <property type="match status" value="1"/>
</dbReference>
<feature type="coiled-coil region" evidence="1">
    <location>
        <begin position="1654"/>
        <end position="1688"/>
    </location>
</feature>
<evidence type="ECO:0000313" key="3">
    <source>
        <dbReference type="EMBL" id="GFO13212.1"/>
    </source>
</evidence>
<feature type="compositionally biased region" description="Polar residues" evidence="2">
    <location>
        <begin position="2447"/>
        <end position="2462"/>
    </location>
</feature>
<feature type="coiled-coil region" evidence="1">
    <location>
        <begin position="2988"/>
        <end position="3155"/>
    </location>
</feature>
<reference evidence="3 4" key="1">
    <citation type="journal article" date="2021" name="Elife">
        <title>Chloroplast acquisition without the gene transfer in kleptoplastic sea slugs, Plakobranchus ocellatus.</title>
        <authorList>
            <person name="Maeda T."/>
            <person name="Takahashi S."/>
            <person name="Yoshida T."/>
            <person name="Shimamura S."/>
            <person name="Takaki Y."/>
            <person name="Nagai Y."/>
            <person name="Toyoda A."/>
            <person name="Suzuki Y."/>
            <person name="Arimoto A."/>
            <person name="Ishii H."/>
            <person name="Satoh N."/>
            <person name="Nishiyama T."/>
            <person name="Hasebe M."/>
            <person name="Maruyama T."/>
            <person name="Minagawa J."/>
            <person name="Obokata J."/>
            <person name="Shigenobu S."/>
        </authorList>
    </citation>
    <scope>NUCLEOTIDE SEQUENCE [LARGE SCALE GENOMIC DNA]</scope>
</reference>
<feature type="region of interest" description="Disordered" evidence="2">
    <location>
        <begin position="3383"/>
        <end position="3403"/>
    </location>
</feature>
<feature type="coiled-coil region" evidence="1">
    <location>
        <begin position="2086"/>
        <end position="2242"/>
    </location>
</feature>
<feature type="coiled-coil region" evidence="1">
    <location>
        <begin position="793"/>
        <end position="820"/>
    </location>
</feature>
<dbReference type="SUPFAM" id="SSF57997">
    <property type="entry name" value="Tropomyosin"/>
    <property type="match status" value="1"/>
</dbReference>
<feature type="coiled-coil region" evidence="1">
    <location>
        <begin position="2"/>
        <end position="205"/>
    </location>
</feature>
<dbReference type="Gene3D" id="1.20.120.330">
    <property type="entry name" value="Nucleotidyltransferases domain 2"/>
    <property type="match status" value="1"/>
</dbReference>
<feature type="compositionally biased region" description="Basic and acidic residues" evidence="2">
    <location>
        <begin position="2464"/>
        <end position="2490"/>
    </location>
</feature>
<feature type="region of interest" description="Disordered" evidence="2">
    <location>
        <begin position="3823"/>
        <end position="3875"/>
    </location>
</feature>
<dbReference type="Gene3D" id="1.10.287.1490">
    <property type="match status" value="2"/>
</dbReference>
<feature type="coiled-coil region" evidence="1">
    <location>
        <begin position="1014"/>
        <end position="1621"/>
    </location>
</feature>
<feature type="compositionally biased region" description="Basic residues" evidence="2">
    <location>
        <begin position="3742"/>
        <end position="3752"/>
    </location>
</feature>
<accession>A0AAV4B1W0</accession>
<feature type="coiled-coil region" evidence="1">
    <location>
        <begin position="287"/>
        <end position="609"/>
    </location>
</feature>
<feature type="coiled-coil region" evidence="1">
    <location>
        <begin position="2654"/>
        <end position="2822"/>
    </location>
</feature>